<evidence type="ECO:0000313" key="4">
    <source>
        <dbReference type="EMBL" id="KAG5531955.1"/>
    </source>
</evidence>
<dbReference type="Pfam" id="PF02792">
    <property type="entry name" value="Mago_nashi"/>
    <property type="match status" value="1"/>
</dbReference>
<protein>
    <submittedName>
        <fullName evidence="4">Uncharacterized protein</fullName>
    </submittedName>
</protein>
<evidence type="ECO:0000256" key="1">
    <source>
        <dbReference type="ARBA" id="ARBA00004123"/>
    </source>
</evidence>
<gene>
    <name evidence="4" type="ORF">RHGRI_026533</name>
</gene>
<evidence type="ECO:0000313" key="5">
    <source>
        <dbReference type="Proteomes" id="UP000823749"/>
    </source>
</evidence>
<keyword evidence="3" id="KW-0539">Nucleus</keyword>
<comment type="caution">
    <text evidence="4">The sequence shown here is derived from an EMBL/GenBank/DDBJ whole genome shotgun (WGS) entry which is preliminary data.</text>
</comment>
<dbReference type="EMBL" id="JACTNZ010000009">
    <property type="protein sequence ID" value="KAG5531955.1"/>
    <property type="molecule type" value="Genomic_DNA"/>
</dbReference>
<evidence type="ECO:0000256" key="2">
    <source>
        <dbReference type="ARBA" id="ARBA00009270"/>
    </source>
</evidence>
<dbReference type="GO" id="GO:0035145">
    <property type="term" value="C:exon-exon junction complex"/>
    <property type="evidence" value="ECO:0007669"/>
    <property type="project" value="InterPro"/>
</dbReference>
<dbReference type="InterPro" id="IPR036605">
    <property type="entry name" value="Mago_nashi_sf"/>
</dbReference>
<dbReference type="Gene3D" id="3.30.1560.10">
    <property type="entry name" value="Mago nashi"/>
    <property type="match status" value="1"/>
</dbReference>
<sequence length="101" mass="11745">MSSGVELQRGQALEVTMPLMVMKEDDNNWPEPDLVGRQELEIVMENVHIIYDIEDWAAKAHLVLVLLCVFLKEVHEEASEAREKVYELKLRKQEQVVARRS</sequence>
<evidence type="ECO:0000256" key="3">
    <source>
        <dbReference type="ARBA" id="ARBA00023242"/>
    </source>
</evidence>
<proteinExistence type="inferred from homology"/>
<dbReference type="SUPFAM" id="SSF89817">
    <property type="entry name" value="Mago nashi protein"/>
    <property type="match status" value="1"/>
</dbReference>
<comment type="subcellular location">
    <subcellularLocation>
        <location evidence="1">Nucleus</location>
    </subcellularLocation>
</comment>
<keyword evidence="5" id="KW-1185">Reference proteome</keyword>
<name>A0AAV6IVI8_9ERIC</name>
<accession>A0AAV6IVI8</accession>
<dbReference type="Proteomes" id="UP000823749">
    <property type="component" value="Chromosome 9"/>
</dbReference>
<organism evidence="4 5">
    <name type="scientific">Rhododendron griersonianum</name>
    <dbReference type="NCBI Taxonomy" id="479676"/>
    <lineage>
        <taxon>Eukaryota</taxon>
        <taxon>Viridiplantae</taxon>
        <taxon>Streptophyta</taxon>
        <taxon>Embryophyta</taxon>
        <taxon>Tracheophyta</taxon>
        <taxon>Spermatophyta</taxon>
        <taxon>Magnoliopsida</taxon>
        <taxon>eudicotyledons</taxon>
        <taxon>Gunneridae</taxon>
        <taxon>Pentapetalae</taxon>
        <taxon>asterids</taxon>
        <taxon>Ericales</taxon>
        <taxon>Ericaceae</taxon>
        <taxon>Ericoideae</taxon>
        <taxon>Rhodoreae</taxon>
        <taxon>Rhododendron</taxon>
    </lineage>
</organism>
<dbReference type="InterPro" id="IPR004023">
    <property type="entry name" value="Mago_nashi"/>
</dbReference>
<dbReference type="GO" id="GO:0008380">
    <property type="term" value="P:RNA splicing"/>
    <property type="evidence" value="ECO:0007669"/>
    <property type="project" value="InterPro"/>
</dbReference>
<comment type="similarity">
    <text evidence="2">Belongs to the mago nashi family.</text>
</comment>
<reference evidence="4" key="1">
    <citation type="submission" date="2020-08" db="EMBL/GenBank/DDBJ databases">
        <title>Plant Genome Project.</title>
        <authorList>
            <person name="Zhang R.-G."/>
        </authorList>
    </citation>
    <scope>NUCLEOTIDE SEQUENCE</scope>
    <source>
        <strain evidence="4">WSP0</strain>
        <tissue evidence="4">Leaf</tissue>
    </source>
</reference>
<dbReference type="AlphaFoldDB" id="A0AAV6IVI8"/>